<proteinExistence type="predicted"/>
<gene>
    <name evidence="2" type="ORF">ABID37_000311</name>
</gene>
<evidence type="ECO:0000313" key="3">
    <source>
        <dbReference type="Proteomes" id="UP001549076"/>
    </source>
</evidence>
<sequence>MSLHSRTWHKLAVSTILFGMALAPASAQDTGDVAARLKATLAEQGFDLEWTGISGDASSMSLQGVSMKPAGTKEGFTVGEVKLEGITEADGGYKIETVSTQAYSRNEGDLGIEMSPFIMHGVVLPAEGSNTALGGLMFYRSAELANLVIKSEGKTAFSVDDIAIEVTEPASGQPMTFTGTAPKFTGDLTLVKDPKFKDAIEALGYQNISGNIALAGLWNPEDGRMDFSKYDITVDGAGTFGMTFSLGGYTAELVKSMQELQKKMAEAPEGADNSAQGMAMLGLMQQLSFNSASIRFADDSLTNKVLDYVGKQQGMSGKDVANQAKAIVPFGLAQLNNPDLTTQASAAVNQYLDDPRSLEIMASPTSPVPFAMIMADAMSNPVNLTKTLAVQVKANEN</sequence>
<dbReference type="EMBL" id="JBEPML010000001">
    <property type="protein sequence ID" value="MET3790127.1"/>
    <property type="molecule type" value="Genomic_DNA"/>
</dbReference>
<comment type="caution">
    <text evidence="2">The sequence shown here is derived from an EMBL/GenBank/DDBJ whole genome shotgun (WGS) entry which is preliminary data.</text>
</comment>
<organism evidence="2 3">
    <name type="scientific">Aquamicrobium terrae</name>
    <dbReference type="NCBI Taxonomy" id="1324945"/>
    <lineage>
        <taxon>Bacteria</taxon>
        <taxon>Pseudomonadati</taxon>
        <taxon>Pseudomonadota</taxon>
        <taxon>Alphaproteobacteria</taxon>
        <taxon>Hyphomicrobiales</taxon>
        <taxon>Phyllobacteriaceae</taxon>
        <taxon>Aquamicrobium</taxon>
    </lineage>
</organism>
<reference evidence="2 3" key="1">
    <citation type="submission" date="2024-06" db="EMBL/GenBank/DDBJ databases">
        <title>Genomic Encyclopedia of Type Strains, Phase IV (KMG-IV): sequencing the most valuable type-strain genomes for metagenomic binning, comparative biology and taxonomic classification.</title>
        <authorList>
            <person name="Goeker M."/>
        </authorList>
    </citation>
    <scope>NUCLEOTIDE SEQUENCE [LARGE SCALE GENOMIC DNA]</scope>
    <source>
        <strain evidence="2 3">DSM 27865</strain>
    </source>
</reference>
<evidence type="ECO:0000313" key="2">
    <source>
        <dbReference type="EMBL" id="MET3790127.1"/>
    </source>
</evidence>
<keyword evidence="3" id="KW-1185">Reference proteome</keyword>
<evidence type="ECO:0008006" key="4">
    <source>
        <dbReference type="Google" id="ProtNLM"/>
    </source>
</evidence>
<feature type="chain" id="PRO_5046829026" description="DUF945 domain-containing protein" evidence="1">
    <location>
        <begin position="28"/>
        <end position="397"/>
    </location>
</feature>
<dbReference type="Proteomes" id="UP001549076">
    <property type="component" value="Unassembled WGS sequence"/>
</dbReference>
<name>A0ABV2MTJ8_9HYPH</name>
<evidence type="ECO:0000256" key="1">
    <source>
        <dbReference type="SAM" id="SignalP"/>
    </source>
</evidence>
<feature type="signal peptide" evidence="1">
    <location>
        <begin position="1"/>
        <end position="27"/>
    </location>
</feature>
<accession>A0ABV2MTJ8</accession>
<protein>
    <recommendedName>
        <fullName evidence="4">DUF945 domain-containing protein</fullName>
    </recommendedName>
</protein>
<keyword evidence="1" id="KW-0732">Signal</keyword>